<feature type="transmembrane region" description="Helical" evidence="6">
    <location>
        <begin position="79"/>
        <end position="100"/>
    </location>
</feature>
<keyword evidence="2 6" id="KW-0812">Transmembrane</keyword>
<feature type="region of interest" description="Disordered" evidence="5">
    <location>
        <begin position="396"/>
        <end position="438"/>
    </location>
</feature>
<organism evidence="7 8">
    <name type="scientific">Rhodocollybia butyracea</name>
    <dbReference type="NCBI Taxonomy" id="206335"/>
    <lineage>
        <taxon>Eukaryota</taxon>
        <taxon>Fungi</taxon>
        <taxon>Dikarya</taxon>
        <taxon>Basidiomycota</taxon>
        <taxon>Agaricomycotina</taxon>
        <taxon>Agaricomycetes</taxon>
        <taxon>Agaricomycetidae</taxon>
        <taxon>Agaricales</taxon>
        <taxon>Marasmiineae</taxon>
        <taxon>Omphalotaceae</taxon>
        <taxon>Rhodocollybia</taxon>
    </lineage>
</organism>
<dbReference type="SUPFAM" id="SSF103481">
    <property type="entry name" value="Multidrug resistance efflux transporter EmrE"/>
    <property type="match status" value="1"/>
</dbReference>
<feature type="transmembrane region" description="Helical" evidence="6">
    <location>
        <begin position="271"/>
        <end position="289"/>
    </location>
</feature>
<protein>
    <submittedName>
        <fullName evidence="7">Magnesium transporter NIPA-domain-containing protein</fullName>
    </submittedName>
</protein>
<feature type="transmembrane region" description="Helical" evidence="6">
    <location>
        <begin position="317"/>
        <end position="336"/>
    </location>
</feature>
<evidence type="ECO:0000256" key="5">
    <source>
        <dbReference type="SAM" id="MobiDB-lite"/>
    </source>
</evidence>
<evidence type="ECO:0000256" key="6">
    <source>
        <dbReference type="SAM" id="Phobius"/>
    </source>
</evidence>
<keyword evidence="8" id="KW-1185">Reference proteome</keyword>
<feature type="compositionally biased region" description="Polar residues" evidence="5">
    <location>
        <begin position="564"/>
        <end position="581"/>
    </location>
</feature>
<evidence type="ECO:0000256" key="1">
    <source>
        <dbReference type="ARBA" id="ARBA00004141"/>
    </source>
</evidence>
<comment type="caution">
    <text evidence="7">The sequence shown here is derived from an EMBL/GenBank/DDBJ whole genome shotgun (WGS) entry which is preliminary data.</text>
</comment>
<feature type="compositionally biased region" description="Basic and acidic residues" evidence="5">
    <location>
        <begin position="663"/>
        <end position="674"/>
    </location>
</feature>
<dbReference type="InterPro" id="IPR037185">
    <property type="entry name" value="EmrE-like"/>
</dbReference>
<dbReference type="InterPro" id="IPR008521">
    <property type="entry name" value="Mg_trans_NIPA"/>
</dbReference>
<feature type="transmembrane region" description="Helical" evidence="6">
    <location>
        <begin position="33"/>
        <end position="54"/>
    </location>
</feature>
<dbReference type="AlphaFoldDB" id="A0A9P5PGY0"/>
<sequence>MSSATSSTASTTSSLAAASSSAASGTLSAPSNLKVVGIILAIASGFLIGTSFVFKKKGLLRAQAGKTAGEGVAYLKSPLWWLGMTMMILGELCNFAAYAFVEAIVVTPLGALSVVICAILSSIFLQEKLTFFGWLGCGLCIVGSVIIALNGPSENSVGQIKEFEKLFIAPGFLAYASVLIAISLVIIFYFAPKYGKKSMLWYIFVCSMIGGISVSVTTGLGSAIVTTAEGDNQFKFWFIYFLMGFVVITLITEVYYLNVALALFNTAMVTPTYYVICGFLVFSLTPYFTDRLNEVTFFSILTTIVLFQGLKASASSIITLVMGFVVICFGITILQMSKVDPENLTKLDRRSTILLQASRQNTAGIDEKDMLAVEDPGMDALRGSFGTVGSIIRARSARRMSQSRGESRPGSHKARPPGAMAPYDPPTQSWLSPRNSTSTNTEFLGGLQRHQLYDAPVPPGSPSIAGATFRDDISSVGSAGRDSQAMAKRTTIKFGTQDVVHQYHPTGKTVGGTRGDPLAIHGHRATATSPGPPSAGISGLPSISHADSYPPPLSITAPGARVEGSTSRDLLSESPTEPTSQILSIPPLPPRSPGAESIPYSAPPTQNPSRSKPGRKDSRELFGGSPGTGTLLSFPSVTDSARSWDGDAANDSWQRGRGTKKYPKGDKEVDREESVSLWQREGDDASGEDSEDLNHGGIRLVTPSNGGSSRF</sequence>
<feature type="transmembrane region" description="Helical" evidence="6">
    <location>
        <begin position="295"/>
        <end position="310"/>
    </location>
</feature>
<gene>
    <name evidence="7" type="ORF">BDP27DRAFT_1451389</name>
</gene>
<keyword evidence="4 6" id="KW-0472">Membrane</keyword>
<comment type="subcellular location">
    <subcellularLocation>
        <location evidence="1">Membrane</location>
        <topology evidence="1">Multi-pass membrane protein</topology>
    </subcellularLocation>
</comment>
<evidence type="ECO:0000313" key="8">
    <source>
        <dbReference type="Proteomes" id="UP000772434"/>
    </source>
</evidence>
<evidence type="ECO:0000256" key="4">
    <source>
        <dbReference type="ARBA" id="ARBA00023136"/>
    </source>
</evidence>
<reference evidence="7" key="1">
    <citation type="submission" date="2020-11" db="EMBL/GenBank/DDBJ databases">
        <authorList>
            <consortium name="DOE Joint Genome Institute"/>
            <person name="Ahrendt S."/>
            <person name="Riley R."/>
            <person name="Andreopoulos W."/>
            <person name="Labutti K."/>
            <person name="Pangilinan J."/>
            <person name="Ruiz-Duenas F.J."/>
            <person name="Barrasa J.M."/>
            <person name="Sanchez-Garcia M."/>
            <person name="Camarero S."/>
            <person name="Miyauchi S."/>
            <person name="Serrano A."/>
            <person name="Linde D."/>
            <person name="Babiker R."/>
            <person name="Drula E."/>
            <person name="Ayuso-Fernandez I."/>
            <person name="Pacheco R."/>
            <person name="Padilla G."/>
            <person name="Ferreira P."/>
            <person name="Barriuso J."/>
            <person name="Kellner H."/>
            <person name="Castanera R."/>
            <person name="Alfaro M."/>
            <person name="Ramirez L."/>
            <person name="Pisabarro A.G."/>
            <person name="Kuo A."/>
            <person name="Tritt A."/>
            <person name="Lipzen A."/>
            <person name="He G."/>
            <person name="Yan M."/>
            <person name="Ng V."/>
            <person name="Cullen D."/>
            <person name="Martin F."/>
            <person name="Rosso M.-N."/>
            <person name="Henrissat B."/>
            <person name="Hibbett D."/>
            <person name="Martinez A.T."/>
            <person name="Grigoriev I.V."/>
        </authorList>
    </citation>
    <scope>NUCLEOTIDE SEQUENCE</scope>
    <source>
        <strain evidence="7">AH 40177</strain>
    </source>
</reference>
<feature type="region of interest" description="Disordered" evidence="5">
    <location>
        <begin position="503"/>
        <end position="711"/>
    </location>
</feature>
<feature type="transmembrane region" description="Helical" evidence="6">
    <location>
        <begin position="132"/>
        <end position="152"/>
    </location>
</feature>
<dbReference type="PANTHER" id="PTHR12570">
    <property type="match status" value="1"/>
</dbReference>
<dbReference type="EMBL" id="JADNRY010000152">
    <property type="protein sequence ID" value="KAF9063176.1"/>
    <property type="molecule type" value="Genomic_DNA"/>
</dbReference>
<evidence type="ECO:0000313" key="7">
    <source>
        <dbReference type="EMBL" id="KAF9063176.1"/>
    </source>
</evidence>
<dbReference type="OrthoDB" id="6428174at2759"/>
<dbReference type="GO" id="GO:0015095">
    <property type="term" value="F:magnesium ion transmembrane transporter activity"/>
    <property type="evidence" value="ECO:0007669"/>
    <property type="project" value="InterPro"/>
</dbReference>
<proteinExistence type="predicted"/>
<keyword evidence="3 6" id="KW-1133">Transmembrane helix</keyword>
<feature type="compositionally biased region" description="Polar residues" evidence="5">
    <location>
        <begin position="628"/>
        <end position="641"/>
    </location>
</feature>
<dbReference type="PANTHER" id="PTHR12570:SF92">
    <property type="entry name" value="SPICHTHYIN, ISOFORM B"/>
    <property type="match status" value="1"/>
</dbReference>
<evidence type="ECO:0000256" key="2">
    <source>
        <dbReference type="ARBA" id="ARBA00022692"/>
    </source>
</evidence>
<name>A0A9P5PGY0_9AGAR</name>
<dbReference type="GO" id="GO:0016020">
    <property type="term" value="C:membrane"/>
    <property type="evidence" value="ECO:0007669"/>
    <property type="project" value="UniProtKB-SubCell"/>
</dbReference>
<dbReference type="Proteomes" id="UP000772434">
    <property type="component" value="Unassembled WGS sequence"/>
</dbReference>
<feature type="transmembrane region" description="Helical" evidence="6">
    <location>
        <begin position="199"/>
        <end position="225"/>
    </location>
</feature>
<dbReference type="Pfam" id="PF05653">
    <property type="entry name" value="Mg_trans_NIPA"/>
    <property type="match status" value="1"/>
</dbReference>
<feature type="transmembrane region" description="Helical" evidence="6">
    <location>
        <begin position="237"/>
        <end position="264"/>
    </location>
</feature>
<feature type="compositionally biased region" description="Polar residues" evidence="5">
    <location>
        <begin position="426"/>
        <end position="438"/>
    </location>
</feature>
<accession>A0A9P5PGY0</accession>
<feature type="transmembrane region" description="Helical" evidence="6">
    <location>
        <begin position="172"/>
        <end position="192"/>
    </location>
</feature>
<feature type="compositionally biased region" description="Polar residues" evidence="5">
    <location>
        <begin position="702"/>
        <end position="711"/>
    </location>
</feature>
<evidence type="ECO:0000256" key="3">
    <source>
        <dbReference type="ARBA" id="ARBA00022989"/>
    </source>
</evidence>
<feature type="transmembrane region" description="Helical" evidence="6">
    <location>
        <begin position="106"/>
        <end position="125"/>
    </location>
</feature>